<dbReference type="PANTHER" id="PTHR33562:SF2">
    <property type="entry name" value="PROTEIN QUIVER"/>
    <property type="match status" value="1"/>
</dbReference>
<organism evidence="4 5">
    <name type="scientific">Strigamia maritima</name>
    <name type="common">European centipede</name>
    <name type="synonym">Geophilus maritimus</name>
    <dbReference type="NCBI Taxonomy" id="126957"/>
    <lineage>
        <taxon>Eukaryota</taxon>
        <taxon>Metazoa</taxon>
        <taxon>Ecdysozoa</taxon>
        <taxon>Arthropoda</taxon>
        <taxon>Myriapoda</taxon>
        <taxon>Chilopoda</taxon>
        <taxon>Pleurostigmophora</taxon>
        <taxon>Geophilomorpha</taxon>
        <taxon>Linotaeniidae</taxon>
        <taxon>Strigamia</taxon>
    </lineage>
</organism>
<name>T1IWT8_STRMM</name>
<keyword evidence="5" id="KW-1185">Reference proteome</keyword>
<sequence length="234" mass="26489">MMIKVLTGFALALLLCQYGDALKCIVCNSEVDPACMKGDKLMNAFPMTECKPTDDLCVTKTNVTDGKTIVMRECANLDKDMEGINYETCIEVENIKSCVCMKDEKHKEKENLSCIRWSTPILILCYTTTVFNIKCYKCRSGYDGPCYEPVQNNVNIVDCDLIIPKAFFCKKIIYYNGPGGQPEVIRDCNTQMEVEEGENCFRTNYGDDYCRCKTDACNQSNHKQPTHILFIVTA</sequence>
<dbReference type="Proteomes" id="UP000014500">
    <property type="component" value="Unassembled WGS sequence"/>
</dbReference>
<dbReference type="Pfam" id="PF17064">
    <property type="entry name" value="QVR"/>
    <property type="match status" value="2"/>
</dbReference>
<dbReference type="AlphaFoldDB" id="T1IWT8"/>
<feature type="signal peptide" evidence="3">
    <location>
        <begin position="1"/>
        <end position="21"/>
    </location>
</feature>
<evidence type="ECO:0000256" key="3">
    <source>
        <dbReference type="SAM" id="SignalP"/>
    </source>
</evidence>
<evidence type="ECO:0000256" key="2">
    <source>
        <dbReference type="ARBA" id="ARBA00023180"/>
    </source>
</evidence>
<feature type="chain" id="PRO_5021299537" evidence="3">
    <location>
        <begin position="22"/>
        <end position="234"/>
    </location>
</feature>
<evidence type="ECO:0000256" key="1">
    <source>
        <dbReference type="ARBA" id="ARBA00022729"/>
    </source>
</evidence>
<dbReference type="PANTHER" id="PTHR33562">
    <property type="entry name" value="ATILLA, ISOFORM B-RELATED-RELATED"/>
    <property type="match status" value="1"/>
</dbReference>
<dbReference type="InterPro" id="IPR031424">
    <property type="entry name" value="QVR-like"/>
</dbReference>
<dbReference type="GO" id="GO:0030431">
    <property type="term" value="P:sleep"/>
    <property type="evidence" value="ECO:0007669"/>
    <property type="project" value="InterPro"/>
</dbReference>
<proteinExistence type="predicted"/>
<evidence type="ECO:0000313" key="4">
    <source>
        <dbReference type="EnsemblMetazoa" id="SMAR005664-PA"/>
    </source>
</evidence>
<dbReference type="EnsemblMetazoa" id="SMAR005664-RA">
    <property type="protein sequence ID" value="SMAR005664-PA"/>
    <property type="gene ID" value="SMAR005664"/>
</dbReference>
<dbReference type="EMBL" id="JH431630">
    <property type="status" value="NOT_ANNOTATED_CDS"/>
    <property type="molecule type" value="Genomic_DNA"/>
</dbReference>
<keyword evidence="2" id="KW-0325">Glycoprotein</keyword>
<dbReference type="HOGENOM" id="CLU_1187595_0_0_1"/>
<accession>T1IWT8</accession>
<dbReference type="GO" id="GO:0032222">
    <property type="term" value="P:regulation of synaptic transmission, cholinergic"/>
    <property type="evidence" value="ECO:0007669"/>
    <property type="project" value="InterPro"/>
</dbReference>
<dbReference type="InterPro" id="IPR050975">
    <property type="entry name" value="Sleep_regulator"/>
</dbReference>
<evidence type="ECO:0000313" key="5">
    <source>
        <dbReference type="Proteomes" id="UP000014500"/>
    </source>
</evidence>
<reference evidence="5" key="1">
    <citation type="submission" date="2011-05" db="EMBL/GenBank/DDBJ databases">
        <authorList>
            <person name="Richards S.R."/>
            <person name="Qu J."/>
            <person name="Jiang H."/>
            <person name="Jhangiani S.N."/>
            <person name="Agravi P."/>
            <person name="Goodspeed R."/>
            <person name="Gross S."/>
            <person name="Mandapat C."/>
            <person name="Jackson L."/>
            <person name="Mathew T."/>
            <person name="Pu L."/>
            <person name="Thornton R."/>
            <person name="Saada N."/>
            <person name="Wilczek-Boney K.B."/>
            <person name="Lee S."/>
            <person name="Kovar C."/>
            <person name="Wu Y."/>
            <person name="Scherer S.E."/>
            <person name="Worley K.C."/>
            <person name="Muzny D.M."/>
            <person name="Gibbs R."/>
        </authorList>
    </citation>
    <scope>NUCLEOTIDE SEQUENCE</scope>
    <source>
        <strain evidence="5">Brora</strain>
    </source>
</reference>
<keyword evidence="1 3" id="KW-0732">Signal</keyword>
<protein>
    <submittedName>
        <fullName evidence="4">Uncharacterized protein</fullName>
    </submittedName>
</protein>
<reference evidence="4" key="2">
    <citation type="submission" date="2015-02" db="UniProtKB">
        <authorList>
            <consortium name="EnsemblMetazoa"/>
        </authorList>
    </citation>
    <scope>IDENTIFICATION</scope>
</reference>